<dbReference type="InterPro" id="IPR004545">
    <property type="entry name" value="PA2G4"/>
</dbReference>
<dbReference type="PANTHER" id="PTHR10804:SF11">
    <property type="entry name" value="PROLIFERATION-ASSOCIATED PROTEIN 2G4"/>
    <property type="match status" value="1"/>
</dbReference>
<dbReference type="FunFam" id="1.10.10.10:FF:000029">
    <property type="entry name" value="Proliferation-associated 2G4, a"/>
    <property type="match status" value="1"/>
</dbReference>
<dbReference type="InterPro" id="IPR036005">
    <property type="entry name" value="Creatinase/aminopeptidase-like"/>
</dbReference>
<sequence length="431" mass="48377">MADKEDSGEPTIAQDLVVTKYKMAGEMVTRVLNQLIEKCKPGASVISICEAGDQLLLEETGKVFKKEKEMKKGIAFPTCVSVNNCICHFSPLKSEADYILKDGDMVKLDLGAHIDGFVAVVAHTVVVGASKDNKVTGRKADVIHAAYFAAETALRLVKPAGDNNTVTETIQKVAESFKCKPVEGMLSHQLKQFRIDGEKSIIQNPTEAQRKEHEKCEFEVHEVYAIDVLISTGEGKGREMDTRTTVFKKTDEVYQLKMKASRAFFSEVDKKFGNMPFTLRSFEDEKKARMGVVECVNHKLVEPFTVLYEKEGMFPLIDMFTIHYFFNFCLAFKKNIMFLFTGEFVAQFKFTVLLMPSGSHKITAGPIDLDIYETTHEIEDESLKGLLNRSVAPKSQKKKKKRVEKAIANSIEKNEKATEKPAVVETVKVQE</sequence>
<dbReference type="InterPro" id="IPR036388">
    <property type="entry name" value="WH-like_DNA-bd_sf"/>
</dbReference>
<dbReference type="Pfam" id="PF00557">
    <property type="entry name" value="Peptidase_M24"/>
    <property type="match status" value="1"/>
</dbReference>
<dbReference type="Gene3D" id="3.90.230.10">
    <property type="entry name" value="Creatinase/methionine aminopeptidase superfamily"/>
    <property type="match status" value="1"/>
</dbReference>
<dbReference type="AlphaFoldDB" id="A0AAV1ZD39"/>
<reference evidence="3 4" key="1">
    <citation type="submission" date="2024-04" db="EMBL/GenBank/DDBJ databases">
        <authorList>
            <person name="Rising A."/>
            <person name="Reimegard J."/>
            <person name="Sonavane S."/>
            <person name="Akerstrom W."/>
            <person name="Nylinder S."/>
            <person name="Hedman E."/>
            <person name="Kallberg Y."/>
        </authorList>
    </citation>
    <scope>NUCLEOTIDE SEQUENCE [LARGE SCALE GENOMIC DNA]</scope>
</reference>
<dbReference type="InterPro" id="IPR047113">
    <property type="entry name" value="PA2G4/ARX1"/>
</dbReference>
<gene>
    <name evidence="3" type="ORF">LARSCL_LOCUS4445</name>
</gene>
<evidence type="ECO:0000256" key="1">
    <source>
        <dbReference type="ARBA" id="ARBA00007319"/>
    </source>
</evidence>
<dbReference type="InterPro" id="IPR036390">
    <property type="entry name" value="WH_DNA-bd_sf"/>
</dbReference>
<organism evidence="3 4">
    <name type="scientific">Larinioides sclopetarius</name>
    <dbReference type="NCBI Taxonomy" id="280406"/>
    <lineage>
        <taxon>Eukaryota</taxon>
        <taxon>Metazoa</taxon>
        <taxon>Ecdysozoa</taxon>
        <taxon>Arthropoda</taxon>
        <taxon>Chelicerata</taxon>
        <taxon>Arachnida</taxon>
        <taxon>Araneae</taxon>
        <taxon>Araneomorphae</taxon>
        <taxon>Entelegynae</taxon>
        <taxon>Araneoidea</taxon>
        <taxon>Araneidae</taxon>
        <taxon>Larinioides</taxon>
    </lineage>
</organism>
<dbReference type="SUPFAM" id="SSF55920">
    <property type="entry name" value="Creatinase/aminopeptidase"/>
    <property type="match status" value="1"/>
</dbReference>
<dbReference type="SUPFAM" id="SSF46785">
    <property type="entry name" value="Winged helix' DNA-binding domain"/>
    <property type="match status" value="1"/>
</dbReference>
<dbReference type="Gene3D" id="1.10.10.10">
    <property type="entry name" value="Winged helix-like DNA-binding domain superfamily/Winged helix DNA-binding domain"/>
    <property type="match status" value="1"/>
</dbReference>
<evidence type="ECO:0000313" key="4">
    <source>
        <dbReference type="Proteomes" id="UP001497382"/>
    </source>
</evidence>
<dbReference type="PANTHER" id="PTHR10804">
    <property type="entry name" value="PROTEASE FAMILY M24 METHIONYL AMINOPEPTIDASE, AMINOPEPTIDASE P"/>
    <property type="match status" value="1"/>
</dbReference>
<accession>A0AAV1ZD39</accession>
<comment type="similarity">
    <text evidence="1">Belongs to the peptidase M24 family.</text>
</comment>
<dbReference type="CDD" id="cd01089">
    <property type="entry name" value="PA2G4-like"/>
    <property type="match status" value="1"/>
</dbReference>
<proteinExistence type="inferred from homology"/>
<comment type="caution">
    <text evidence="3">The sequence shown here is derived from an EMBL/GenBank/DDBJ whole genome shotgun (WGS) entry which is preliminary data.</text>
</comment>
<feature type="domain" description="Peptidase M24" evidence="2">
    <location>
        <begin position="20"/>
        <end position="212"/>
    </location>
</feature>
<protein>
    <recommendedName>
        <fullName evidence="2">Peptidase M24 domain-containing protein</fullName>
    </recommendedName>
</protein>
<dbReference type="NCBIfam" id="TIGR00495">
    <property type="entry name" value="crvDNA_42K"/>
    <property type="match status" value="1"/>
</dbReference>
<evidence type="ECO:0000313" key="3">
    <source>
        <dbReference type="EMBL" id="CAL1268904.1"/>
    </source>
</evidence>
<keyword evidence="4" id="KW-1185">Reference proteome</keyword>
<dbReference type="FunFam" id="3.90.230.10:FF:000013">
    <property type="entry name" value="DNA-binding protein, 42 kDa"/>
    <property type="match status" value="1"/>
</dbReference>
<dbReference type="EMBL" id="CAXIEN010000036">
    <property type="protein sequence ID" value="CAL1268904.1"/>
    <property type="molecule type" value="Genomic_DNA"/>
</dbReference>
<dbReference type="Proteomes" id="UP001497382">
    <property type="component" value="Unassembled WGS sequence"/>
</dbReference>
<name>A0AAV1ZD39_9ARAC</name>
<evidence type="ECO:0000259" key="2">
    <source>
        <dbReference type="Pfam" id="PF00557"/>
    </source>
</evidence>
<dbReference type="InterPro" id="IPR000994">
    <property type="entry name" value="Pept_M24"/>
</dbReference>